<dbReference type="Gene3D" id="1.10.287.70">
    <property type="match status" value="1"/>
</dbReference>
<keyword evidence="7" id="KW-0407">Ion channel</keyword>
<evidence type="ECO:0000256" key="5">
    <source>
        <dbReference type="ARBA" id="ARBA00023065"/>
    </source>
</evidence>
<comment type="subcellular location">
    <subcellularLocation>
        <location evidence="1">Membrane</location>
        <topology evidence="1">Multi-pass membrane protein</topology>
    </subcellularLocation>
</comment>
<evidence type="ECO:0000256" key="2">
    <source>
        <dbReference type="ARBA" id="ARBA00022448"/>
    </source>
</evidence>
<feature type="transmembrane region" description="Helical" evidence="8">
    <location>
        <begin position="179"/>
        <end position="205"/>
    </location>
</feature>
<keyword evidence="6 8" id="KW-0472">Membrane</keyword>
<dbReference type="GO" id="GO:0001508">
    <property type="term" value="P:action potential"/>
    <property type="evidence" value="ECO:0007669"/>
    <property type="project" value="TreeGrafter"/>
</dbReference>
<dbReference type="PANTHER" id="PTHR11537:SF254">
    <property type="entry name" value="POTASSIUM VOLTAGE-GATED CHANNEL PROTEIN SHAB"/>
    <property type="match status" value="1"/>
</dbReference>
<dbReference type="Proteomes" id="UP000067689">
    <property type="component" value="Chromosome"/>
</dbReference>
<keyword evidence="3 8" id="KW-0812">Transmembrane</keyword>
<evidence type="ECO:0000256" key="6">
    <source>
        <dbReference type="ARBA" id="ARBA00023136"/>
    </source>
</evidence>
<dbReference type="InterPro" id="IPR028325">
    <property type="entry name" value="VG_K_chnl"/>
</dbReference>
<feature type="domain" description="Potassium channel" evidence="9">
    <location>
        <begin position="148"/>
        <end position="203"/>
    </location>
</feature>
<keyword evidence="5" id="KW-0406">Ion transport</keyword>
<organism evidence="10 11">
    <name type="scientific">Aeromicrobium erythreum</name>
    <dbReference type="NCBI Taxonomy" id="2041"/>
    <lineage>
        <taxon>Bacteria</taxon>
        <taxon>Bacillati</taxon>
        <taxon>Actinomycetota</taxon>
        <taxon>Actinomycetes</taxon>
        <taxon>Propionibacteriales</taxon>
        <taxon>Nocardioidaceae</taxon>
        <taxon>Aeromicrobium</taxon>
    </lineage>
</organism>
<evidence type="ECO:0000313" key="11">
    <source>
        <dbReference type="Proteomes" id="UP000067689"/>
    </source>
</evidence>
<dbReference type="GO" id="GO:0008076">
    <property type="term" value="C:voltage-gated potassium channel complex"/>
    <property type="evidence" value="ECO:0007669"/>
    <property type="project" value="InterPro"/>
</dbReference>
<dbReference type="InterPro" id="IPR027359">
    <property type="entry name" value="Volt_channel_dom_sf"/>
</dbReference>
<dbReference type="AlphaFoldDB" id="A0A0U4AWX8"/>
<gene>
    <name evidence="10" type="ORF">AERYTH_09130</name>
</gene>
<evidence type="ECO:0000256" key="1">
    <source>
        <dbReference type="ARBA" id="ARBA00004141"/>
    </source>
</evidence>
<evidence type="ECO:0000313" key="10">
    <source>
        <dbReference type="EMBL" id="ALX04848.1"/>
    </source>
</evidence>
<keyword evidence="11" id="KW-1185">Reference proteome</keyword>
<sequence>MVAMTRVERWERRAEVPLLLLSLAFLVAYAWPVLDPRLDRGWREFFETVSWTVWAAFALDFVVRLGLADDRRDYAVRHWYDVALIAVPMLRPLRLLRLVALLRILDRSAAGSLAGRTLVYVSGAAVASVGLASLAVLQAERDAPDATITSFGDALWWACVTVTTVGYGDYSPVTTQGRVIAVVLMVVGIGVVGSVTASVATAMLARAERERRTSG</sequence>
<evidence type="ECO:0000256" key="8">
    <source>
        <dbReference type="SAM" id="Phobius"/>
    </source>
</evidence>
<evidence type="ECO:0000256" key="7">
    <source>
        <dbReference type="ARBA" id="ARBA00023303"/>
    </source>
</evidence>
<protein>
    <recommendedName>
        <fullName evidence="9">Potassium channel domain-containing protein</fullName>
    </recommendedName>
</protein>
<dbReference type="PANTHER" id="PTHR11537">
    <property type="entry name" value="VOLTAGE-GATED POTASSIUM CHANNEL"/>
    <property type="match status" value="1"/>
</dbReference>
<feature type="transmembrane region" description="Helical" evidence="8">
    <location>
        <begin position="117"/>
        <end position="136"/>
    </location>
</feature>
<evidence type="ECO:0000256" key="3">
    <source>
        <dbReference type="ARBA" id="ARBA00022692"/>
    </source>
</evidence>
<evidence type="ECO:0000256" key="4">
    <source>
        <dbReference type="ARBA" id="ARBA00022989"/>
    </source>
</evidence>
<accession>A0A0U4AWX8</accession>
<dbReference type="GO" id="GO:0005249">
    <property type="term" value="F:voltage-gated potassium channel activity"/>
    <property type="evidence" value="ECO:0007669"/>
    <property type="project" value="InterPro"/>
</dbReference>
<reference evidence="10 11" key="1">
    <citation type="journal article" date="1991" name="Int. J. Syst. Bacteriol.">
        <title>Description of the erythromycin-producing bacterium Arthrobacter sp. strain NRRL B-3381 as Aeromicrobium erythreum gen. nov., sp. nov.</title>
        <authorList>
            <person name="Miller E.S."/>
            <person name="Woese C.R."/>
            <person name="Brenner S."/>
        </authorList>
    </citation>
    <scope>NUCLEOTIDE SEQUENCE [LARGE SCALE GENOMIC DNA]</scope>
    <source>
        <strain evidence="10 11">AR18</strain>
    </source>
</reference>
<evidence type="ECO:0000259" key="9">
    <source>
        <dbReference type="Pfam" id="PF07885"/>
    </source>
</evidence>
<dbReference type="STRING" id="2041.AERYTH_09130"/>
<proteinExistence type="predicted"/>
<feature type="transmembrane region" description="Helical" evidence="8">
    <location>
        <begin position="49"/>
        <end position="67"/>
    </location>
</feature>
<dbReference type="KEGG" id="aer:AERYTH_09130"/>
<keyword evidence="2" id="KW-0813">Transport</keyword>
<dbReference type="Gene3D" id="1.20.5.110">
    <property type="match status" value="1"/>
</dbReference>
<dbReference type="InterPro" id="IPR013099">
    <property type="entry name" value="K_chnl_dom"/>
</dbReference>
<dbReference type="Gene3D" id="1.20.120.350">
    <property type="entry name" value="Voltage-gated potassium channels. Chain C"/>
    <property type="match status" value="1"/>
</dbReference>
<dbReference type="SUPFAM" id="SSF81324">
    <property type="entry name" value="Voltage-gated potassium channels"/>
    <property type="match status" value="1"/>
</dbReference>
<keyword evidence="4 8" id="KW-1133">Transmembrane helix</keyword>
<dbReference type="Pfam" id="PF07885">
    <property type="entry name" value="Ion_trans_2"/>
    <property type="match status" value="1"/>
</dbReference>
<dbReference type="EMBL" id="CP011502">
    <property type="protein sequence ID" value="ALX04848.1"/>
    <property type="molecule type" value="Genomic_DNA"/>
</dbReference>
<name>A0A0U4AWX8_9ACTN</name>
<feature type="transmembrane region" description="Helical" evidence="8">
    <location>
        <begin position="148"/>
        <end position="167"/>
    </location>
</feature>
<dbReference type="PATRIC" id="fig|2041.4.peg.1909"/>